<feature type="domain" description="ShKT" evidence="1">
    <location>
        <begin position="90"/>
        <end position="128"/>
    </location>
</feature>
<feature type="non-terminal residue" evidence="2">
    <location>
        <position position="128"/>
    </location>
</feature>
<evidence type="ECO:0000259" key="1">
    <source>
        <dbReference type="SMART" id="SM00254"/>
    </source>
</evidence>
<gene>
    <name evidence="2" type="ORF">MAR_033191</name>
</gene>
<accession>A0ABY7GB00</accession>
<reference evidence="2" key="1">
    <citation type="submission" date="2022-11" db="EMBL/GenBank/DDBJ databases">
        <title>Centuries of genome instability and evolution in soft-shell clam transmissible cancer (bioRxiv).</title>
        <authorList>
            <person name="Hart S.F.M."/>
            <person name="Yonemitsu M.A."/>
            <person name="Giersch R.M."/>
            <person name="Beal B.F."/>
            <person name="Arriagada G."/>
            <person name="Davis B.W."/>
            <person name="Ostrander E.A."/>
            <person name="Goff S.P."/>
            <person name="Metzger M.J."/>
        </authorList>
    </citation>
    <scope>NUCLEOTIDE SEQUENCE</scope>
    <source>
        <strain evidence="2">MELC-2E11</strain>
        <tissue evidence="2">Siphon/mantle</tissue>
    </source>
</reference>
<feature type="domain" description="ShKT" evidence="1">
    <location>
        <begin position="2"/>
        <end position="32"/>
    </location>
</feature>
<proteinExistence type="predicted"/>
<name>A0ABY7GB00_MYAAR</name>
<dbReference type="SMART" id="SM00254">
    <property type="entry name" value="ShKT"/>
    <property type="match status" value="3"/>
</dbReference>
<dbReference type="EMBL" id="CP111028">
    <property type="protein sequence ID" value="WAR30649.1"/>
    <property type="molecule type" value="Genomic_DNA"/>
</dbReference>
<sequence length="128" mass="13903">MDCKLADDAHDICAKRTLAATKYCRKYCGFCSDNNGTTVAPPTGSTVTPCADSGDVDCRQMNETLHMCERKNSPATLLYCPRFCGLCNATCTDDPNVNCAQENSTHNICALRTLAATKFCPEYCGYCS</sequence>
<keyword evidence="3" id="KW-1185">Reference proteome</keyword>
<evidence type="ECO:0000313" key="2">
    <source>
        <dbReference type="EMBL" id="WAR30649.1"/>
    </source>
</evidence>
<dbReference type="Proteomes" id="UP001164746">
    <property type="component" value="Chromosome 17"/>
</dbReference>
<organism evidence="2 3">
    <name type="scientific">Mya arenaria</name>
    <name type="common">Soft-shell clam</name>
    <dbReference type="NCBI Taxonomy" id="6604"/>
    <lineage>
        <taxon>Eukaryota</taxon>
        <taxon>Metazoa</taxon>
        <taxon>Spiralia</taxon>
        <taxon>Lophotrochozoa</taxon>
        <taxon>Mollusca</taxon>
        <taxon>Bivalvia</taxon>
        <taxon>Autobranchia</taxon>
        <taxon>Heteroconchia</taxon>
        <taxon>Euheterodonta</taxon>
        <taxon>Imparidentia</taxon>
        <taxon>Neoheterodontei</taxon>
        <taxon>Myida</taxon>
        <taxon>Myoidea</taxon>
        <taxon>Myidae</taxon>
        <taxon>Mya</taxon>
    </lineage>
</organism>
<dbReference type="InterPro" id="IPR003582">
    <property type="entry name" value="ShKT_dom"/>
</dbReference>
<evidence type="ECO:0000313" key="3">
    <source>
        <dbReference type="Proteomes" id="UP001164746"/>
    </source>
</evidence>
<dbReference type="Pfam" id="PF01549">
    <property type="entry name" value="ShK"/>
    <property type="match status" value="2"/>
</dbReference>
<feature type="domain" description="ShKT" evidence="1">
    <location>
        <begin position="49"/>
        <end position="88"/>
    </location>
</feature>
<protein>
    <recommendedName>
        <fullName evidence="1">ShKT domain-containing protein</fullName>
    </recommendedName>
</protein>